<dbReference type="EC" id="2.7.1.11" evidence="14"/>
<comment type="subcellular location">
    <subcellularLocation>
        <location evidence="2 14">Cytoplasm</location>
    </subcellularLocation>
</comment>
<comment type="catalytic activity">
    <reaction evidence="13 14">
        <text>beta-D-fructose 6-phosphate + ATP = beta-D-fructose 1,6-bisphosphate + ADP + H(+)</text>
        <dbReference type="Rhea" id="RHEA:16109"/>
        <dbReference type="ChEBI" id="CHEBI:15378"/>
        <dbReference type="ChEBI" id="CHEBI:30616"/>
        <dbReference type="ChEBI" id="CHEBI:32966"/>
        <dbReference type="ChEBI" id="CHEBI:57634"/>
        <dbReference type="ChEBI" id="CHEBI:456216"/>
        <dbReference type="EC" id="2.7.1.11"/>
    </reaction>
</comment>
<evidence type="ECO:0000256" key="1">
    <source>
        <dbReference type="ARBA" id="ARBA00001946"/>
    </source>
</evidence>
<dbReference type="GO" id="GO:0046872">
    <property type="term" value="F:metal ion binding"/>
    <property type="evidence" value="ECO:0007669"/>
    <property type="project" value="UniProtKB-KW"/>
</dbReference>
<evidence type="ECO:0000256" key="11">
    <source>
        <dbReference type="ARBA" id="ARBA00022842"/>
    </source>
</evidence>
<dbReference type="AlphaFoldDB" id="A0A9X4MY31"/>
<dbReference type="InterPro" id="IPR000023">
    <property type="entry name" value="Phosphofructokinase_dom"/>
</dbReference>
<dbReference type="GO" id="GO:0048029">
    <property type="term" value="F:monosaccharide binding"/>
    <property type="evidence" value="ECO:0007669"/>
    <property type="project" value="TreeGrafter"/>
</dbReference>
<dbReference type="GO" id="GO:0005524">
    <property type="term" value="F:ATP binding"/>
    <property type="evidence" value="ECO:0007669"/>
    <property type="project" value="UniProtKB-UniRule"/>
</dbReference>
<comment type="similarity">
    <text evidence="14">Belongs to the phosphofructokinase type A (PFKA) family. ATP-dependent PFK group I subfamily. Prokaryotic clade 'B1' sub-subfamily.</text>
</comment>
<dbReference type="Pfam" id="PF00365">
    <property type="entry name" value="PFK"/>
    <property type="match status" value="1"/>
</dbReference>
<feature type="binding site" description="in other chain" evidence="14">
    <location>
        <begin position="219"/>
        <end position="221"/>
    </location>
    <ligand>
        <name>ADP</name>
        <dbReference type="ChEBI" id="CHEBI:456216"/>
        <note>allosteric activator; ligand shared between dimeric partners</note>
    </ligand>
</feature>
<comment type="subunit">
    <text evidence="14">Homotetramer.</text>
</comment>
<proteinExistence type="inferred from homology"/>
<dbReference type="GO" id="GO:0070095">
    <property type="term" value="F:fructose-6-phosphate binding"/>
    <property type="evidence" value="ECO:0007669"/>
    <property type="project" value="TreeGrafter"/>
</dbReference>
<feature type="active site" description="Proton acceptor" evidence="14">
    <location>
        <position position="133"/>
    </location>
</feature>
<comment type="function">
    <text evidence="14">Catalyzes the phosphorylation of D-fructose 6-phosphate to fructose 1,6-bisphosphate by ATP, the first committing step of glycolysis.</text>
</comment>
<keyword evidence="11 14" id="KW-0460">Magnesium</keyword>
<evidence type="ECO:0000313" key="16">
    <source>
        <dbReference type="EMBL" id="MDG4946114.1"/>
    </source>
</evidence>
<gene>
    <name evidence="14 16" type="primary">pfkA</name>
    <name evidence="16" type="ORF">NMK71_06780</name>
</gene>
<dbReference type="InterPro" id="IPR012003">
    <property type="entry name" value="ATP_PFK_prok-type"/>
</dbReference>
<evidence type="ECO:0000256" key="10">
    <source>
        <dbReference type="ARBA" id="ARBA00022840"/>
    </source>
</evidence>
<dbReference type="GO" id="GO:0042802">
    <property type="term" value="F:identical protein binding"/>
    <property type="evidence" value="ECO:0007669"/>
    <property type="project" value="TreeGrafter"/>
</dbReference>
<dbReference type="GO" id="GO:0016208">
    <property type="term" value="F:AMP binding"/>
    <property type="evidence" value="ECO:0007669"/>
    <property type="project" value="TreeGrafter"/>
</dbReference>
<feature type="domain" description="Phosphofructokinase" evidence="15">
    <location>
        <begin position="9"/>
        <end position="283"/>
    </location>
</feature>
<sequence>MAKSDIKTIGVVTSGGDAPGMNAALRAVVRACSYYKLRCKGIRLGYEGLITNNIVELGPRSVSNIINRGGTILKTARCAEFRTEEGRKKAYENIKKNEIDALIVIGGDGSFTGAHNFEKEFGIPTLGVPGTIDNDIFGTDNTIGYDTALNTVINAIDKIRDTATSHNRMFFIEVMGRDAGFIALNSGIASGAQDILIPEKKDEIEELFEAIQRGEKAGKLSNIIVVAEGEELGGVYDLAKFTKMKYPKYDIRVTVLGHIQRGGEPTCADRVLASRLGVAAVEGLMEGRSSVMAGIRSNNVVFTPFDEAIVKQNVINNELIRIADILAR</sequence>
<keyword evidence="12 14" id="KW-0324">Glycolysis</keyword>
<dbReference type="FunFam" id="3.40.50.450:FF:000001">
    <property type="entry name" value="ATP-dependent 6-phosphofructokinase"/>
    <property type="match status" value="1"/>
</dbReference>
<keyword evidence="10 14" id="KW-0067">ATP-binding</keyword>
<feature type="binding site" description="in other chain" evidence="14">
    <location>
        <position position="228"/>
    </location>
    <ligand>
        <name>substrate</name>
        <note>ligand shared between dimeric partners</note>
    </ligand>
</feature>
<feature type="binding site" evidence="14">
    <location>
        <position position="252"/>
    </location>
    <ligand>
        <name>substrate</name>
        <note>ligand shared between dimeric partners</note>
    </ligand>
</feature>
<feature type="binding site" evidence="14">
    <location>
        <position position="168"/>
    </location>
    <ligand>
        <name>substrate</name>
        <note>ligand shared between dimeric partners</note>
    </ligand>
</feature>
<dbReference type="HAMAP" id="MF_00339">
    <property type="entry name" value="Phosphofructokinase_I_B1"/>
    <property type="match status" value="1"/>
</dbReference>
<comment type="pathway">
    <text evidence="3 14">Carbohydrate degradation; glycolysis; D-glyceraldehyde 3-phosphate and glycerone phosphate from D-glucose: step 3/4.</text>
</comment>
<evidence type="ECO:0000256" key="4">
    <source>
        <dbReference type="ARBA" id="ARBA00022490"/>
    </source>
</evidence>
<feature type="binding site" description="in other chain" evidence="14">
    <location>
        <position position="160"/>
    </location>
    <ligand>
        <name>ADP</name>
        <dbReference type="ChEBI" id="CHEBI:456216"/>
        <note>allosteric activator; ligand shared between dimeric partners</note>
    </ligand>
</feature>
<keyword evidence="8 14" id="KW-0547">Nucleotide-binding</keyword>
<evidence type="ECO:0000256" key="14">
    <source>
        <dbReference type="HAMAP-Rule" id="MF_00339"/>
    </source>
</evidence>
<evidence type="ECO:0000313" key="17">
    <source>
        <dbReference type="Proteomes" id="UP001152599"/>
    </source>
</evidence>
<evidence type="ECO:0000256" key="3">
    <source>
        <dbReference type="ARBA" id="ARBA00004679"/>
    </source>
</evidence>
<organism evidence="16 17">
    <name type="scientific">Profundicola chukchiensis</name>
    <dbReference type="NCBI Taxonomy" id="2961959"/>
    <lineage>
        <taxon>Bacteria</taxon>
        <taxon>Pseudomonadati</taxon>
        <taxon>Bacteroidota</taxon>
        <taxon>Flavobacteriia</taxon>
        <taxon>Flavobacteriales</taxon>
        <taxon>Weeksellaceae</taxon>
        <taxon>Profundicola</taxon>
    </lineage>
</organism>
<comment type="caution">
    <text evidence="16">The sequence shown here is derived from an EMBL/GenBank/DDBJ whole genome shotgun (WGS) entry which is preliminary data.</text>
</comment>
<dbReference type="InterPro" id="IPR015912">
    <property type="entry name" value="Phosphofructokinase_CS"/>
</dbReference>
<keyword evidence="17" id="KW-1185">Reference proteome</keyword>
<dbReference type="InterPro" id="IPR022953">
    <property type="entry name" value="ATP_PFK"/>
</dbReference>
<accession>A0A9X4MY31</accession>
<keyword evidence="4 14" id="KW-0963">Cytoplasm</keyword>
<feature type="binding site" evidence="14">
    <location>
        <begin position="26"/>
        <end position="30"/>
    </location>
    <ligand>
        <name>ADP</name>
        <dbReference type="ChEBI" id="CHEBI:456216"/>
        <note>allosteric activator; ligand shared between dimeric partners</note>
    </ligand>
</feature>
<keyword evidence="7 14" id="KW-0479">Metal-binding</keyword>
<dbReference type="PANTHER" id="PTHR13697">
    <property type="entry name" value="PHOSPHOFRUCTOKINASE"/>
    <property type="match status" value="1"/>
</dbReference>
<dbReference type="PIRSF" id="PIRSF000532">
    <property type="entry name" value="ATP_PFK_prok"/>
    <property type="match status" value="1"/>
</dbReference>
<dbReference type="GO" id="GO:0003872">
    <property type="term" value="F:6-phosphofructokinase activity"/>
    <property type="evidence" value="ECO:0007669"/>
    <property type="project" value="UniProtKB-UniRule"/>
</dbReference>
<evidence type="ECO:0000256" key="13">
    <source>
        <dbReference type="ARBA" id="ARBA00048070"/>
    </source>
</evidence>
<dbReference type="Gene3D" id="3.40.50.450">
    <property type="match status" value="1"/>
</dbReference>
<evidence type="ECO:0000256" key="8">
    <source>
        <dbReference type="ARBA" id="ARBA00022741"/>
    </source>
</evidence>
<evidence type="ECO:0000256" key="9">
    <source>
        <dbReference type="ARBA" id="ARBA00022777"/>
    </source>
</evidence>
<feature type="binding site" evidence="14">
    <location>
        <position position="108"/>
    </location>
    <ligand>
        <name>Mg(2+)</name>
        <dbReference type="ChEBI" id="CHEBI:18420"/>
        <note>catalytic</note>
    </ligand>
</feature>
<dbReference type="InterPro" id="IPR012828">
    <property type="entry name" value="PFKA_ATP_prok"/>
</dbReference>
<evidence type="ECO:0000256" key="12">
    <source>
        <dbReference type="ARBA" id="ARBA00023152"/>
    </source>
</evidence>
<dbReference type="GO" id="GO:0061621">
    <property type="term" value="P:canonical glycolysis"/>
    <property type="evidence" value="ECO:0007669"/>
    <property type="project" value="TreeGrafter"/>
</dbReference>
<dbReference type="Gene3D" id="3.40.50.460">
    <property type="entry name" value="Phosphofructokinase domain"/>
    <property type="match status" value="1"/>
</dbReference>
<dbReference type="GO" id="GO:0030388">
    <property type="term" value="P:fructose 1,6-bisphosphate metabolic process"/>
    <property type="evidence" value="ECO:0007669"/>
    <property type="project" value="TreeGrafter"/>
</dbReference>
<evidence type="ECO:0000256" key="6">
    <source>
        <dbReference type="ARBA" id="ARBA00022679"/>
    </source>
</evidence>
<dbReference type="PROSITE" id="PS00433">
    <property type="entry name" value="PHOSPHOFRUCTOKINASE"/>
    <property type="match status" value="1"/>
</dbReference>
<dbReference type="PANTHER" id="PTHR13697:SF4">
    <property type="entry name" value="ATP-DEPENDENT 6-PHOSPHOFRUCTOKINASE"/>
    <property type="match status" value="1"/>
</dbReference>
<dbReference type="FunFam" id="3.40.50.460:FF:000002">
    <property type="entry name" value="ATP-dependent 6-phosphofructokinase"/>
    <property type="match status" value="1"/>
</dbReference>
<dbReference type="NCBIfam" id="NF002872">
    <property type="entry name" value="PRK03202.1"/>
    <property type="match status" value="1"/>
</dbReference>
<dbReference type="SUPFAM" id="SSF53784">
    <property type="entry name" value="Phosphofructokinase"/>
    <property type="match status" value="1"/>
</dbReference>
<feature type="binding site" description="in other chain" evidence="14">
    <location>
        <begin position="131"/>
        <end position="133"/>
    </location>
    <ligand>
        <name>substrate</name>
        <note>ligand shared between dimeric partners</note>
    </ligand>
</feature>
<name>A0A9X4MY31_9FLAO</name>
<evidence type="ECO:0000259" key="15">
    <source>
        <dbReference type="Pfam" id="PF00365"/>
    </source>
</evidence>
<evidence type="ECO:0000256" key="2">
    <source>
        <dbReference type="ARBA" id="ARBA00004496"/>
    </source>
</evidence>
<evidence type="ECO:0000256" key="5">
    <source>
        <dbReference type="ARBA" id="ARBA00022533"/>
    </source>
</evidence>
<dbReference type="GO" id="GO:0006002">
    <property type="term" value="P:fructose 6-phosphate metabolic process"/>
    <property type="evidence" value="ECO:0007669"/>
    <property type="project" value="UniProtKB-UniRule"/>
</dbReference>
<dbReference type="RefSeq" id="WP_304417480.1">
    <property type="nucleotide sequence ID" value="NZ_JANAIE010000006.1"/>
</dbReference>
<dbReference type="GO" id="GO:0005945">
    <property type="term" value="C:6-phosphofructokinase complex"/>
    <property type="evidence" value="ECO:0007669"/>
    <property type="project" value="TreeGrafter"/>
</dbReference>
<keyword evidence="9 14" id="KW-0418">Kinase</keyword>
<feature type="binding site" evidence="14">
    <location>
        <begin position="107"/>
        <end position="110"/>
    </location>
    <ligand>
        <name>ATP</name>
        <dbReference type="ChEBI" id="CHEBI:30616"/>
    </ligand>
</feature>
<feature type="binding site" evidence="14">
    <location>
        <position position="16"/>
    </location>
    <ligand>
        <name>ATP</name>
        <dbReference type="ChEBI" id="CHEBI:30616"/>
    </ligand>
</feature>
<keyword evidence="6 14" id="KW-0808">Transferase</keyword>
<dbReference type="PRINTS" id="PR00476">
    <property type="entry name" value="PHFRCTKINASE"/>
</dbReference>
<comment type="caution">
    <text evidence="14">Lacks conserved residue(s) required for the propagation of feature annotation.</text>
</comment>
<feature type="binding site" description="in other chain" evidence="14">
    <location>
        <begin position="258"/>
        <end position="261"/>
    </location>
    <ligand>
        <name>substrate</name>
        <note>ligand shared between dimeric partners</note>
    </ligand>
</feature>
<comment type="cofactor">
    <cofactor evidence="1 14">
        <name>Mg(2+)</name>
        <dbReference type="ChEBI" id="CHEBI:18420"/>
    </cofactor>
</comment>
<feature type="binding site" description="in other chain" evidence="14">
    <location>
        <begin position="175"/>
        <end position="177"/>
    </location>
    <ligand>
        <name>substrate</name>
        <note>ligand shared between dimeric partners</note>
    </ligand>
</feature>
<dbReference type="EMBL" id="JANCMU010000003">
    <property type="protein sequence ID" value="MDG4946114.1"/>
    <property type="molecule type" value="Genomic_DNA"/>
</dbReference>
<dbReference type="Proteomes" id="UP001152599">
    <property type="component" value="Unassembled WGS sequence"/>
</dbReference>
<evidence type="ECO:0000256" key="7">
    <source>
        <dbReference type="ARBA" id="ARBA00022723"/>
    </source>
</evidence>
<keyword evidence="5 14" id="KW-0021">Allosteric enzyme</keyword>
<dbReference type="NCBIfam" id="TIGR02482">
    <property type="entry name" value="PFKA_ATP"/>
    <property type="match status" value="1"/>
</dbReference>
<comment type="activity regulation">
    <text evidence="14">Allosterically activated by ADP and other diphosphonucleosides, and allosterically inhibited by phosphoenolpyruvate.</text>
</comment>
<feature type="binding site" evidence="14">
    <location>
        <begin position="77"/>
        <end position="78"/>
    </location>
    <ligand>
        <name>ATP</name>
        <dbReference type="ChEBI" id="CHEBI:30616"/>
    </ligand>
</feature>
<protein>
    <recommendedName>
        <fullName evidence="14">ATP-dependent 6-phosphofructokinase</fullName>
        <shortName evidence="14">ATP-PFK</shortName>
        <shortName evidence="14">Phosphofructokinase</shortName>
        <ecNumber evidence="14">2.7.1.11</ecNumber>
    </recommendedName>
    <alternativeName>
        <fullName evidence="14">Phosphohexokinase</fullName>
    </alternativeName>
</protein>
<dbReference type="InterPro" id="IPR035966">
    <property type="entry name" value="PKF_sf"/>
</dbReference>
<reference evidence="16" key="1">
    <citation type="submission" date="2022-07" db="EMBL/GenBank/DDBJ databases">
        <title>Description and genome-wide analysis of Profundicola chukchiensis gen. nov., sp. nov., marine bacteria isolated from bottom sediments of the Chukchi Sea.</title>
        <authorList>
            <person name="Romanenko L."/>
            <person name="Otstavnykh N."/>
            <person name="Kurilenko V."/>
            <person name="Eremeev V."/>
            <person name="Velansky P."/>
            <person name="Mikhailov V."/>
            <person name="Isaeva M."/>
        </authorList>
    </citation>
    <scope>NUCLEOTIDE SEQUENCE</scope>
    <source>
        <strain evidence="16">KMM 9713</strain>
    </source>
</reference>